<dbReference type="AlphaFoldDB" id="A0A7G6E4C6"/>
<dbReference type="SUPFAM" id="SSF55874">
    <property type="entry name" value="ATPase domain of HSP90 chaperone/DNA topoisomerase II/histidine kinase"/>
    <property type="match status" value="1"/>
</dbReference>
<evidence type="ECO:0000256" key="4">
    <source>
        <dbReference type="ARBA" id="ARBA00022679"/>
    </source>
</evidence>
<name>A0A7G6E4C6_THEFR</name>
<dbReference type="InterPro" id="IPR005467">
    <property type="entry name" value="His_kinase_dom"/>
</dbReference>
<protein>
    <recommendedName>
        <fullName evidence="2">histidine kinase</fullName>
        <ecNumber evidence="2">2.7.13.3</ecNumber>
    </recommendedName>
</protein>
<dbReference type="InterPro" id="IPR036890">
    <property type="entry name" value="HATPase_C_sf"/>
</dbReference>
<evidence type="ECO:0000313" key="12">
    <source>
        <dbReference type="Proteomes" id="UP000515847"/>
    </source>
</evidence>
<dbReference type="PROSITE" id="PS50109">
    <property type="entry name" value="HIS_KIN"/>
    <property type="match status" value="1"/>
</dbReference>
<dbReference type="InterPro" id="IPR011712">
    <property type="entry name" value="Sig_transdc_His_kin_sub3_dim/P"/>
</dbReference>
<feature type="domain" description="Histidine kinase" evidence="10">
    <location>
        <begin position="178"/>
        <end position="377"/>
    </location>
</feature>
<comment type="catalytic activity">
    <reaction evidence="1">
        <text>ATP + protein L-histidine = ADP + protein N-phospho-L-histidine.</text>
        <dbReference type="EC" id="2.7.13.3"/>
    </reaction>
</comment>
<keyword evidence="5" id="KW-0547">Nucleotide-binding</keyword>
<dbReference type="GO" id="GO:0005524">
    <property type="term" value="F:ATP binding"/>
    <property type="evidence" value="ECO:0007669"/>
    <property type="project" value="UniProtKB-KW"/>
</dbReference>
<evidence type="ECO:0000256" key="3">
    <source>
        <dbReference type="ARBA" id="ARBA00022553"/>
    </source>
</evidence>
<dbReference type="EC" id="2.7.13.3" evidence="2"/>
<evidence type="ECO:0000256" key="1">
    <source>
        <dbReference type="ARBA" id="ARBA00000085"/>
    </source>
</evidence>
<evidence type="ECO:0000256" key="2">
    <source>
        <dbReference type="ARBA" id="ARBA00012438"/>
    </source>
</evidence>
<dbReference type="GO" id="GO:0046983">
    <property type="term" value="F:protein dimerization activity"/>
    <property type="evidence" value="ECO:0007669"/>
    <property type="project" value="InterPro"/>
</dbReference>
<keyword evidence="3" id="KW-0597">Phosphoprotein</keyword>
<dbReference type="Gene3D" id="1.20.5.1930">
    <property type="match status" value="1"/>
</dbReference>
<dbReference type="Pfam" id="PF07730">
    <property type="entry name" value="HisKA_3"/>
    <property type="match status" value="1"/>
</dbReference>
<proteinExistence type="predicted"/>
<evidence type="ECO:0000256" key="5">
    <source>
        <dbReference type="ARBA" id="ARBA00022741"/>
    </source>
</evidence>
<evidence type="ECO:0000256" key="9">
    <source>
        <dbReference type="SAM" id="Coils"/>
    </source>
</evidence>
<dbReference type="Gene3D" id="3.30.565.10">
    <property type="entry name" value="Histidine kinase-like ATPase, C-terminal domain"/>
    <property type="match status" value="1"/>
</dbReference>
<dbReference type="Pfam" id="PF05384">
    <property type="entry name" value="DegS"/>
    <property type="match status" value="1"/>
</dbReference>
<dbReference type="RefSeq" id="WP_034420371.1">
    <property type="nucleotide sequence ID" value="NZ_CP045798.1"/>
</dbReference>
<keyword evidence="12" id="KW-1185">Reference proteome</keyword>
<evidence type="ECO:0000256" key="6">
    <source>
        <dbReference type="ARBA" id="ARBA00022777"/>
    </source>
</evidence>
<dbReference type="InterPro" id="IPR050482">
    <property type="entry name" value="Sensor_HK_TwoCompSys"/>
</dbReference>
<dbReference type="OrthoDB" id="9781904at2"/>
<evidence type="ECO:0000313" key="11">
    <source>
        <dbReference type="EMBL" id="QNB46930.1"/>
    </source>
</evidence>
<dbReference type="GO" id="GO:0016020">
    <property type="term" value="C:membrane"/>
    <property type="evidence" value="ECO:0007669"/>
    <property type="project" value="InterPro"/>
</dbReference>
<dbReference type="InterPro" id="IPR008595">
    <property type="entry name" value="DegS"/>
</dbReference>
<feature type="coiled-coil region" evidence="9">
    <location>
        <begin position="85"/>
        <end position="133"/>
    </location>
</feature>
<dbReference type="EMBL" id="CP045798">
    <property type="protein sequence ID" value="QNB46930.1"/>
    <property type="molecule type" value="Genomic_DNA"/>
</dbReference>
<keyword evidence="6 11" id="KW-0418">Kinase</keyword>
<reference evidence="11 12" key="1">
    <citation type="journal article" date="2019" name="Front. Microbiol.">
        <title>Thermoanaerosceptrum fracticalcis gen. nov. sp. nov., a Novel Fumarate-Fermenting Microorganism From a Deep Fractured Carbonate Aquifer of the US Great Basin.</title>
        <authorList>
            <person name="Hamilton-Brehm S.D."/>
            <person name="Stewart L.E."/>
            <person name="Zavarin M."/>
            <person name="Caldwell M."/>
            <person name="Lawson P.A."/>
            <person name="Onstott T.C."/>
            <person name="Grzymski J."/>
            <person name="Neveux I."/>
            <person name="Lollar B.S."/>
            <person name="Russell C.E."/>
            <person name="Moser D.P."/>
        </authorList>
    </citation>
    <scope>NUCLEOTIDE SEQUENCE [LARGE SCALE GENOMIC DNA]</scope>
    <source>
        <strain evidence="11 12">DRI-13</strain>
    </source>
</reference>
<keyword evidence="7" id="KW-0067">ATP-binding</keyword>
<dbReference type="InterPro" id="IPR003594">
    <property type="entry name" value="HATPase_dom"/>
</dbReference>
<dbReference type="PIRSF" id="PIRSF003169">
    <property type="entry name" value="STHK_DegS"/>
    <property type="match status" value="1"/>
</dbReference>
<dbReference type="PANTHER" id="PTHR24421">
    <property type="entry name" value="NITRATE/NITRITE SENSOR PROTEIN NARX-RELATED"/>
    <property type="match status" value="1"/>
</dbReference>
<dbReference type="InterPro" id="IPR016381">
    <property type="entry name" value="Sig_transdc_His_kinase_DegS"/>
</dbReference>
<dbReference type="SMART" id="SM00387">
    <property type="entry name" value="HATPase_c"/>
    <property type="match status" value="1"/>
</dbReference>
<evidence type="ECO:0000256" key="7">
    <source>
        <dbReference type="ARBA" id="ARBA00022840"/>
    </source>
</evidence>
<dbReference type="GO" id="GO:0000155">
    <property type="term" value="F:phosphorelay sensor kinase activity"/>
    <property type="evidence" value="ECO:0007669"/>
    <property type="project" value="InterPro"/>
</dbReference>
<dbReference type="PANTHER" id="PTHR24421:SF10">
    <property type="entry name" value="NITRATE_NITRITE SENSOR PROTEIN NARQ"/>
    <property type="match status" value="1"/>
</dbReference>
<dbReference type="KEGG" id="tfr:BR63_11785"/>
<organism evidence="11 12">
    <name type="scientific">Thermanaerosceptrum fracticalcis</name>
    <dbReference type="NCBI Taxonomy" id="1712410"/>
    <lineage>
        <taxon>Bacteria</taxon>
        <taxon>Bacillati</taxon>
        <taxon>Bacillota</taxon>
        <taxon>Clostridia</taxon>
        <taxon>Eubacteriales</taxon>
        <taxon>Peptococcaceae</taxon>
        <taxon>Thermanaerosceptrum</taxon>
    </lineage>
</organism>
<keyword evidence="8" id="KW-0902">Two-component regulatory system</keyword>
<accession>A0A7G6E4C6</accession>
<evidence type="ECO:0000256" key="8">
    <source>
        <dbReference type="ARBA" id="ARBA00023012"/>
    </source>
</evidence>
<gene>
    <name evidence="11" type="ORF">BR63_11785</name>
</gene>
<sequence length="381" mass="43833">MSIASLDKIINETMTVIENNKNQIYDIAENARTESERVKREMLEVQRQVMATIERVDSLEKLEKAARIRLMEVSRNFKRYTEDDIRVAYEKARELQMELGTLREREFQLRIRRNELERSLRKLQVTVEKAESLITQVGVVLDYLGGNLKSINDQLEVFQQKQQLAPKIIQAQEEERKRVAREIHDGPAQSMANVVLRTEVCEKLMDIDQAAARKELRELRQAVKNSLQDVRRIIFDLRPMALDDLGLAPALSRYMEKLKENHDISVQVICTGQPRRIGATQEVAIFRIIQEAVQNTIKHARARNIHVFLDMGPHRIAVIIKDDGIGFDYEAYLKEPRPGSYGILGMKERLDILGGELSIKSKPGEGTELLVILPLDLEGER</sequence>
<keyword evidence="9" id="KW-0175">Coiled coil</keyword>
<dbReference type="Pfam" id="PF02518">
    <property type="entry name" value="HATPase_c"/>
    <property type="match status" value="1"/>
</dbReference>
<dbReference type="Proteomes" id="UP000515847">
    <property type="component" value="Chromosome"/>
</dbReference>
<dbReference type="CDD" id="cd16917">
    <property type="entry name" value="HATPase_UhpB-NarQ-NarX-like"/>
    <property type="match status" value="1"/>
</dbReference>
<evidence type="ECO:0000259" key="10">
    <source>
        <dbReference type="PROSITE" id="PS50109"/>
    </source>
</evidence>
<keyword evidence="4" id="KW-0808">Transferase</keyword>